<dbReference type="Proteomes" id="UP000287651">
    <property type="component" value="Unassembled WGS sequence"/>
</dbReference>
<dbReference type="EMBL" id="AMZH03021083">
    <property type="protein sequence ID" value="RRT38564.1"/>
    <property type="molecule type" value="Genomic_DNA"/>
</dbReference>
<protein>
    <submittedName>
        <fullName evidence="1">Uncharacterized protein</fullName>
    </submittedName>
</protein>
<reference evidence="1 2" key="1">
    <citation type="journal article" date="2014" name="Agronomy (Basel)">
        <title>A Draft Genome Sequence for Ensete ventricosum, the Drought-Tolerant Tree Against Hunger.</title>
        <authorList>
            <person name="Harrison J."/>
            <person name="Moore K.A."/>
            <person name="Paszkiewicz K."/>
            <person name="Jones T."/>
            <person name="Grant M."/>
            <person name="Ambacheew D."/>
            <person name="Muzemil S."/>
            <person name="Studholme D.J."/>
        </authorList>
    </citation>
    <scope>NUCLEOTIDE SEQUENCE [LARGE SCALE GENOMIC DNA]</scope>
</reference>
<evidence type="ECO:0000313" key="2">
    <source>
        <dbReference type="Proteomes" id="UP000287651"/>
    </source>
</evidence>
<gene>
    <name evidence="1" type="ORF">B296_00048032</name>
</gene>
<evidence type="ECO:0000313" key="1">
    <source>
        <dbReference type="EMBL" id="RRT38564.1"/>
    </source>
</evidence>
<accession>A0A426XGH0</accession>
<proteinExistence type="predicted"/>
<comment type="caution">
    <text evidence="1">The sequence shown here is derived from an EMBL/GenBank/DDBJ whole genome shotgun (WGS) entry which is preliminary data.</text>
</comment>
<organism evidence="1 2">
    <name type="scientific">Ensete ventricosum</name>
    <name type="common">Abyssinian banana</name>
    <name type="synonym">Musa ensete</name>
    <dbReference type="NCBI Taxonomy" id="4639"/>
    <lineage>
        <taxon>Eukaryota</taxon>
        <taxon>Viridiplantae</taxon>
        <taxon>Streptophyta</taxon>
        <taxon>Embryophyta</taxon>
        <taxon>Tracheophyta</taxon>
        <taxon>Spermatophyta</taxon>
        <taxon>Magnoliopsida</taxon>
        <taxon>Liliopsida</taxon>
        <taxon>Zingiberales</taxon>
        <taxon>Musaceae</taxon>
        <taxon>Ensete</taxon>
    </lineage>
</organism>
<dbReference type="AlphaFoldDB" id="A0A426XGH0"/>
<sequence>MVPMACCFCGTLGKSEISNKDPAETKQGYTQHNPLQQSMSSKIFPDNALDLRSTPSYLLGGAKADPSKLTMMDTSLLQPKLPFNGIAAATAAAATGAHRKKQPRKTAGSLPPSLVDLFFLTLGGLGVGEERAAEASATMAVGGGDAKPLDLFLSIGLDRRTAESALVNQRVTSNLTAVIKEVNVSPSPSASLTAHRRSSILDAVILLSGSL</sequence>
<name>A0A426XGH0_ENSVE</name>